<dbReference type="Proteomes" id="UP000283634">
    <property type="component" value="Unassembled WGS sequence"/>
</dbReference>
<sequence>MADEKRGSQSDDVTSTPTFAVGFNRPKSSGTSYMSGGGGEVYFNPANLWKYVLRYFREEASRQDVSAVTTLGPGHHSRPPQWMEDKNVSIDGTLLTEEERRTSNFWQAKY</sequence>
<dbReference type="RefSeq" id="XP_029234415.1">
    <property type="nucleotide sequence ID" value="XM_029385739.1"/>
</dbReference>
<name>A0A3R7N7Q2_TRYRA</name>
<dbReference type="GeneID" id="40332963"/>
<accession>A0A3R7N7Q2</accession>
<evidence type="ECO:0000256" key="1">
    <source>
        <dbReference type="SAM" id="MobiDB-lite"/>
    </source>
</evidence>
<keyword evidence="3" id="KW-1185">Reference proteome</keyword>
<gene>
    <name evidence="2" type="ORF">TraAM80_09030</name>
</gene>
<proteinExistence type="predicted"/>
<evidence type="ECO:0000313" key="2">
    <source>
        <dbReference type="EMBL" id="RNE98006.1"/>
    </source>
</evidence>
<dbReference type="AlphaFoldDB" id="A0A3R7N7Q2"/>
<organism evidence="2 3">
    <name type="scientific">Trypanosoma rangeli</name>
    <dbReference type="NCBI Taxonomy" id="5698"/>
    <lineage>
        <taxon>Eukaryota</taxon>
        <taxon>Discoba</taxon>
        <taxon>Euglenozoa</taxon>
        <taxon>Kinetoplastea</taxon>
        <taxon>Metakinetoplastina</taxon>
        <taxon>Trypanosomatida</taxon>
        <taxon>Trypanosomatidae</taxon>
        <taxon>Trypanosoma</taxon>
        <taxon>Herpetosoma</taxon>
    </lineage>
</organism>
<reference evidence="2 3" key="1">
    <citation type="journal article" date="2018" name="BMC Genomics">
        <title>Genomic comparison of Trypanosoma conorhini and Trypanosoma rangeli to Trypanosoma cruzi strains of high and low virulence.</title>
        <authorList>
            <person name="Bradwell K.R."/>
            <person name="Koparde V.N."/>
            <person name="Matveyev A.V."/>
            <person name="Serrano M.G."/>
            <person name="Alves J.M."/>
            <person name="Parikh H."/>
            <person name="Huang B."/>
            <person name="Lee V."/>
            <person name="Espinosa-Alvarez O."/>
            <person name="Ortiz P.A."/>
            <person name="Costa-Martins A.G."/>
            <person name="Teixeira M.M."/>
            <person name="Buck G.A."/>
        </authorList>
    </citation>
    <scope>NUCLEOTIDE SEQUENCE [LARGE SCALE GENOMIC DNA]</scope>
    <source>
        <strain evidence="2 3">AM80</strain>
    </source>
</reference>
<protein>
    <submittedName>
        <fullName evidence="2">Uncharacterized protein</fullName>
    </submittedName>
</protein>
<feature type="region of interest" description="Disordered" evidence="1">
    <location>
        <begin position="1"/>
        <end position="36"/>
    </location>
</feature>
<dbReference type="VEuPathDB" id="TriTrypDB:TRSC58_03631"/>
<dbReference type="OrthoDB" id="277172at2759"/>
<evidence type="ECO:0000313" key="3">
    <source>
        <dbReference type="Proteomes" id="UP000283634"/>
    </source>
</evidence>
<dbReference type="EMBL" id="MKGL01000502">
    <property type="protein sequence ID" value="RNE98006.1"/>
    <property type="molecule type" value="Genomic_DNA"/>
</dbReference>
<comment type="caution">
    <text evidence="2">The sequence shown here is derived from an EMBL/GenBank/DDBJ whole genome shotgun (WGS) entry which is preliminary data.</text>
</comment>